<proteinExistence type="predicted"/>
<dbReference type="AlphaFoldDB" id="A0A8J9VUS5"/>
<accession>A0A8J9VUS5</accession>
<gene>
    <name evidence="2" type="ORF">BINO364_LOCUS15966</name>
</gene>
<name>A0A8J9VUS5_9NEOP</name>
<dbReference type="EMBL" id="OV170229">
    <property type="protein sequence ID" value="CAH0731053.1"/>
    <property type="molecule type" value="Genomic_DNA"/>
</dbReference>
<evidence type="ECO:0000256" key="1">
    <source>
        <dbReference type="SAM" id="MobiDB-lite"/>
    </source>
</evidence>
<dbReference type="OrthoDB" id="6375801at2759"/>
<reference evidence="2" key="1">
    <citation type="submission" date="2021-12" db="EMBL/GenBank/DDBJ databases">
        <authorList>
            <person name="Martin H S."/>
        </authorList>
    </citation>
    <scope>NUCLEOTIDE SEQUENCE</scope>
</reference>
<sequence length="109" mass="12650">MTPNSKVADLLQNNRKENIEEVKKKLLFSEVIQNQLKENINLTTNDNEKKVFKKVLGGKIVKKYKVLSQINMKPIRQSSTANKSLLDMTRKPRNDKTNSELEKKVAEFF</sequence>
<feature type="compositionally biased region" description="Basic and acidic residues" evidence="1">
    <location>
        <begin position="88"/>
        <end position="101"/>
    </location>
</feature>
<organism evidence="2 3">
    <name type="scientific">Brenthis ino</name>
    <name type="common">lesser marbled fritillary</name>
    <dbReference type="NCBI Taxonomy" id="405034"/>
    <lineage>
        <taxon>Eukaryota</taxon>
        <taxon>Metazoa</taxon>
        <taxon>Ecdysozoa</taxon>
        <taxon>Arthropoda</taxon>
        <taxon>Hexapoda</taxon>
        <taxon>Insecta</taxon>
        <taxon>Pterygota</taxon>
        <taxon>Neoptera</taxon>
        <taxon>Endopterygota</taxon>
        <taxon>Lepidoptera</taxon>
        <taxon>Glossata</taxon>
        <taxon>Ditrysia</taxon>
        <taxon>Papilionoidea</taxon>
        <taxon>Nymphalidae</taxon>
        <taxon>Heliconiinae</taxon>
        <taxon>Argynnini</taxon>
        <taxon>Brenthis</taxon>
    </lineage>
</organism>
<feature type="region of interest" description="Disordered" evidence="1">
    <location>
        <begin position="78"/>
        <end position="101"/>
    </location>
</feature>
<evidence type="ECO:0000313" key="2">
    <source>
        <dbReference type="EMBL" id="CAH0731053.1"/>
    </source>
</evidence>
<keyword evidence="3" id="KW-1185">Reference proteome</keyword>
<dbReference type="Proteomes" id="UP000838878">
    <property type="component" value="Chromosome 9"/>
</dbReference>
<feature type="non-terminal residue" evidence="2">
    <location>
        <position position="109"/>
    </location>
</feature>
<evidence type="ECO:0000313" key="3">
    <source>
        <dbReference type="Proteomes" id="UP000838878"/>
    </source>
</evidence>
<protein>
    <submittedName>
        <fullName evidence="2">Uncharacterized protein</fullName>
    </submittedName>
</protein>